<sequence length="159" mass="17790">MPDAPAPEIRFRHADEEEWQEVRVIGDGASDGGGRRMAVREKWLEFTPGSMTLLASWDPGMIIRKHGHNSRQVIYVLKGSMRFGDVECSAGMQIVLEQGMAGGPMIAGPEGVELFEVFMGDARSWSDDQADYEALLAEQGLRELPHAKLRFPDWMNYHG</sequence>
<evidence type="ECO:0008006" key="3">
    <source>
        <dbReference type="Google" id="ProtNLM"/>
    </source>
</evidence>
<dbReference type="RefSeq" id="WP_149522040.1">
    <property type="nucleotide sequence ID" value="NZ_VTOU01000002.1"/>
</dbReference>
<keyword evidence="2" id="KW-1185">Reference proteome</keyword>
<organism evidence="1 2">
    <name type="scientific">Sphingomonas montanisoli</name>
    <dbReference type="NCBI Taxonomy" id="2606412"/>
    <lineage>
        <taxon>Bacteria</taxon>
        <taxon>Pseudomonadati</taxon>
        <taxon>Pseudomonadota</taxon>
        <taxon>Alphaproteobacteria</taxon>
        <taxon>Sphingomonadales</taxon>
        <taxon>Sphingomonadaceae</taxon>
        <taxon>Sphingomonas</taxon>
    </lineage>
</organism>
<comment type="caution">
    <text evidence="1">The sequence shown here is derived from an EMBL/GenBank/DDBJ whole genome shotgun (WGS) entry which is preliminary data.</text>
</comment>
<gene>
    <name evidence="1" type="ORF">FYJ91_09735</name>
</gene>
<evidence type="ECO:0000313" key="2">
    <source>
        <dbReference type="Proteomes" id="UP000322077"/>
    </source>
</evidence>
<proteinExistence type="predicted"/>
<dbReference type="SUPFAM" id="SSF51182">
    <property type="entry name" value="RmlC-like cupins"/>
    <property type="match status" value="1"/>
</dbReference>
<dbReference type="Gene3D" id="2.60.120.10">
    <property type="entry name" value="Jelly Rolls"/>
    <property type="match status" value="1"/>
</dbReference>
<reference evidence="1 2" key="1">
    <citation type="submission" date="2019-08" db="EMBL/GenBank/DDBJ databases">
        <authorList>
            <person name="Wang G."/>
            <person name="Xu Z."/>
        </authorList>
    </citation>
    <scope>NUCLEOTIDE SEQUENCE [LARGE SCALE GENOMIC DNA]</scope>
    <source>
        <strain evidence="1 2">ZX</strain>
    </source>
</reference>
<name>A0A5D9C7H6_9SPHN</name>
<accession>A0A5D9C7H6</accession>
<dbReference type="InterPro" id="IPR014710">
    <property type="entry name" value="RmlC-like_jellyroll"/>
</dbReference>
<dbReference type="InterPro" id="IPR011051">
    <property type="entry name" value="RmlC_Cupin_sf"/>
</dbReference>
<dbReference type="EMBL" id="VTOU01000002">
    <property type="protein sequence ID" value="TZG27828.1"/>
    <property type="molecule type" value="Genomic_DNA"/>
</dbReference>
<dbReference type="AlphaFoldDB" id="A0A5D9C7H6"/>
<dbReference type="Proteomes" id="UP000322077">
    <property type="component" value="Unassembled WGS sequence"/>
</dbReference>
<evidence type="ECO:0000313" key="1">
    <source>
        <dbReference type="EMBL" id="TZG27828.1"/>
    </source>
</evidence>
<protein>
    <recommendedName>
        <fullName evidence="3">Cupin domain-containing protein</fullName>
    </recommendedName>
</protein>